<sequence length="237" mass="25976">RIKELEQAREFQMSLIPQVPPDHPDYDIALHMKTSTEVGGDYYDFFPQDDGSMYVVCGDATGHGLNAGMMVSITKAGLYGSSFDTPASTTTRLNKTIKAIDLGTTRMSLNMVKFNNGSFDFTSAGMPPAYLYKNKTSSVDEILIPGLPLGSMKKADFDLHSFPLDSNDVLVLISDGLPECVNHEGEMLDYDPIKDCIESNGDKSAKDIIDALISLGDKWMSGLMNDDDITLVVIKKK</sequence>
<dbReference type="PANTHER" id="PTHR43156:SF2">
    <property type="entry name" value="STAGE II SPORULATION PROTEIN E"/>
    <property type="match status" value="1"/>
</dbReference>
<evidence type="ECO:0000259" key="2">
    <source>
        <dbReference type="SMART" id="SM00331"/>
    </source>
</evidence>
<dbReference type="PANTHER" id="PTHR43156">
    <property type="entry name" value="STAGE II SPORULATION PROTEIN E-RELATED"/>
    <property type="match status" value="1"/>
</dbReference>
<dbReference type="SMART" id="SM00331">
    <property type="entry name" value="PP2C_SIG"/>
    <property type="match status" value="1"/>
</dbReference>
<evidence type="ECO:0000256" key="1">
    <source>
        <dbReference type="ARBA" id="ARBA00022801"/>
    </source>
</evidence>
<evidence type="ECO:0000313" key="3">
    <source>
        <dbReference type="EMBL" id="SVC36336.1"/>
    </source>
</evidence>
<proteinExistence type="predicted"/>
<dbReference type="SUPFAM" id="SSF81606">
    <property type="entry name" value="PP2C-like"/>
    <property type="match status" value="1"/>
</dbReference>
<feature type="domain" description="PPM-type phosphatase" evidence="2">
    <location>
        <begin position="23"/>
        <end position="236"/>
    </location>
</feature>
<organism evidence="3">
    <name type="scientific">marine metagenome</name>
    <dbReference type="NCBI Taxonomy" id="408172"/>
    <lineage>
        <taxon>unclassified sequences</taxon>
        <taxon>metagenomes</taxon>
        <taxon>ecological metagenomes</taxon>
    </lineage>
</organism>
<name>A0A382LID6_9ZZZZ</name>
<gene>
    <name evidence="3" type="ORF">METZ01_LOCUS289190</name>
</gene>
<reference evidence="3" key="1">
    <citation type="submission" date="2018-05" db="EMBL/GenBank/DDBJ databases">
        <authorList>
            <person name="Lanie J.A."/>
            <person name="Ng W.-L."/>
            <person name="Kazmierczak K.M."/>
            <person name="Andrzejewski T.M."/>
            <person name="Davidsen T.M."/>
            <person name="Wayne K.J."/>
            <person name="Tettelin H."/>
            <person name="Glass J.I."/>
            <person name="Rusch D."/>
            <person name="Podicherti R."/>
            <person name="Tsui H.-C.T."/>
            <person name="Winkler M.E."/>
        </authorList>
    </citation>
    <scope>NUCLEOTIDE SEQUENCE</scope>
</reference>
<dbReference type="AlphaFoldDB" id="A0A382LID6"/>
<protein>
    <recommendedName>
        <fullName evidence="2">PPM-type phosphatase domain-containing protein</fullName>
    </recommendedName>
</protein>
<dbReference type="Gene3D" id="3.60.40.10">
    <property type="entry name" value="PPM-type phosphatase domain"/>
    <property type="match status" value="1"/>
</dbReference>
<accession>A0A382LID6</accession>
<dbReference type="EMBL" id="UINC01087180">
    <property type="protein sequence ID" value="SVC36336.1"/>
    <property type="molecule type" value="Genomic_DNA"/>
</dbReference>
<dbReference type="InterPro" id="IPR052016">
    <property type="entry name" value="Bact_Sigma-Reg"/>
</dbReference>
<feature type="non-terminal residue" evidence="3">
    <location>
        <position position="1"/>
    </location>
</feature>
<dbReference type="InterPro" id="IPR036457">
    <property type="entry name" value="PPM-type-like_dom_sf"/>
</dbReference>
<dbReference type="InterPro" id="IPR001932">
    <property type="entry name" value="PPM-type_phosphatase-like_dom"/>
</dbReference>
<keyword evidence="1" id="KW-0378">Hydrolase</keyword>
<dbReference type="Pfam" id="PF07228">
    <property type="entry name" value="SpoIIE"/>
    <property type="match status" value="1"/>
</dbReference>
<dbReference type="GO" id="GO:0016791">
    <property type="term" value="F:phosphatase activity"/>
    <property type="evidence" value="ECO:0007669"/>
    <property type="project" value="TreeGrafter"/>
</dbReference>